<evidence type="ECO:0000259" key="5">
    <source>
        <dbReference type="Pfam" id="PF03668"/>
    </source>
</evidence>
<dbReference type="SUPFAM" id="SSF52540">
    <property type="entry name" value="P-loop containing nucleoside triphosphate hydrolases"/>
    <property type="match status" value="1"/>
</dbReference>
<dbReference type="HAMAP" id="MF_00636">
    <property type="entry name" value="RapZ_like"/>
    <property type="match status" value="1"/>
</dbReference>
<dbReference type="InterPro" id="IPR005337">
    <property type="entry name" value="RapZ-like"/>
</dbReference>
<dbReference type="PANTHER" id="PTHR30448">
    <property type="entry name" value="RNASE ADAPTER PROTEIN RAPZ"/>
    <property type="match status" value="1"/>
</dbReference>
<dbReference type="PANTHER" id="PTHR30448:SF0">
    <property type="entry name" value="RNASE ADAPTER PROTEIN RAPZ"/>
    <property type="match status" value="1"/>
</dbReference>
<evidence type="ECO:0000313" key="8">
    <source>
        <dbReference type="Proteomes" id="UP000321548"/>
    </source>
</evidence>
<feature type="domain" description="RapZ-like N-terminal" evidence="5">
    <location>
        <begin position="1"/>
        <end position="159"/>
    </location>
</feature>
<dbReference type="RefSeq" id="WP_147704659.1">
    <property type="nucleotide sequence ID" value="NZ_VDUY01000004.1"/>
</dbReference>
<dbReference type="PIRSF" id="PIRSF005052">
    <property type="entry name" value="P-loopkin"/>
    <property type="match status" value="1"/>
</dbReference>
<evidence type="ECO:0000256" key="2">
    <source>
        <dbReference type="ARBA" id="ARBA00022840"/>
    </source>
</evidence>
<proteinExistence type="inferred from homology"/>
<evidence type="ECO:0000256" key="1">
    <source>
        <dbReference type="ARBA" id="ARBA00022741"/>
    </source>
</evidence>
<sequence length="291" mass="32380">MRLVLITGISGSGKSIALNVLEDDGFFCIDNLPVRFLDEVIGSLAAAGHERLAVAIDARSGDSVEGLKQSVGGLARHGHDIKILFLNARTDTLVQRYSETRRRHPLSLRVPRDGEPPTLLEAIEQERELMSVLENIGVSIDTSDLHPNVLRGWVRDVVGAERAPITLLFESFAFKHGVPLDADLVFDARCLPNPYYTPELRPMTGQDEPVAQYLRAIPSVRRLIDDISAFLHAWLPHYLQENRAYLTVAIGCTGGQHRSVFCVEELAREFRRIEHVLVRHRSLANRLAGGA</sequence>
<dbReference type="InterPro" id="IPR027417">
    <property type="entry name" value="P-loop_NTPase"/>
</dbReference>
<reference evidence="7 8" key="1">
    <citation type="submission" date="2019-06" db="EMBL/GenBank/DDBJ databases">
        <title>Quisquiliibacterium sp. nov., isolated from a maize field.</title>
        <authorList>
            <person name="Lin S.-Y."/>
            <person name="Tsai C.-F."/>
            <person name="Young C.-C."/>
        </authorList>
    </citation>
    <scope>NUCLEOTIDE SEQUENCE [LARGE SCALE GENOMIC DNA]</scope>
    <source>
        <strain evidence="7 8">CC-CFT501</strain>
    </source>
</reference>
<dbReference type="Pfam" id="PF03668">
    <property type="entry name" value="RapZ-like_N"/>
    <property type="match status" value="1"/>
</dbReference>
<keyword evidence="3 4" id="KW-0342">GTP-binding</keyword>
<gene>
    <name evidence="7" type="primary">rapZ</name>
    <name evidence="7" type="ORF">FHP08_11855</name>
</gene>
<dbReference type="InterPro" id="IPR053931">
    <property type="entry name" value="RapZ_C"/>
</dbReference>
<name>A0A5C8NWB1_9BURK</name>
<dbReference type="Pfam" id="PF22740">
    <property type="entry name" value="PapZ_C"/>
    <property type="match status" value="1"/>
</dbReference>
<keyword evidence="8" id="KW-1185">Reference proteome</keyword>
<feature type="binding site" evidence="4">
    <location>
        <begin position="57"/>
        <end position="60"/>
    </location>
    <ligand>
        <name>GTP</name>
        <dbReference type="ChEBI" id="CHEBI:37565"/>
    </ligand>
</feature>
<evidence type="ECO:0000256" key="3">
    <source>
        <dbReference type="ARBA" id="ARBA00023134"/>
    </source>
</evidence>
<feature type="binding site" evidence="4">
    <location>
        <begin position="8"/>
        <end position="15"/>
    </location>
    <ligand>
        <name>ATP</name>
        <dbReference type="ChEBI" id="CHEBI:30616"/>
    </ligand>
</feature>
<keyword evidence="1 4" id="KW-0547">Nucleotide-binding</keyword>
<evidence type="ECO:0000313" key="7">
    <source>
        <dbReference type="EMBL" id="TXL65464.1"/>
    </source>
</evidence>
<dbReference type="OrthoDB" id="9784461at2"/>
<dbReference type="AlphaFoldDB" id="A0A5C8NWB1"/>
<dbReference type="EMBL" id="VDUY01000004">
    <property type="protein sequence ID" value="TXL65464.1"/>
    <property type="molecule type" value="Genomic_DNA"/>
</dbReference>
<dbReference type="InterPro" id="IPR053930">
    <property type="entry name" value="RapZ-like_N"/>
</dbReference>
<organism evidence="7 8">
    <name type="scientific">Zeimonas arvi</name>
    <dbReference type="NCBI Taxonomy" id="2498847"/>
    <lineage>
        <taxon>Bacteria</taxon>
        <taxon>Pseudomonadati</taxon>
        <taxon>Pseudomonadota</taxon>
        <taxon>Betaproteobacteria</taxon>
        <taxon>Burkholderiales</taxon>
        <taxon>Burkholderiaceae</taxon>
        <taxon>Zeimonas</taxon>
    </lineage>
</organism>
<dbReference type="NCBIfam" id="NF003828">
    <property type="entry name" value="PRK05416.1"/>
    <property type="match status" value="1"/>
</dbReference>
<evidence type="ECO:0000259" key="6">
    <source>
        <dbReference type="Pfam" id="PF22740"/>
    </source>
</evidence>
<protein>
    <submittedName>
        <fullName evidence="7">RNase adapter RapZ</fullName>
    </submittedName>
</protein>
<evidence type="ECO:0000256" key="4">
    <source>
        <dbReference type="HAMAP-Rule" id="MF_00636"/>
    </source>
</evidence>
<dbReference type="GO" id="GO:0005525">
    <property type="term" value="F:GTP binding"/>
    <property type="evidence" value="ECO:0007669"/>
    <property type="project" value="UniProtKB-UniRule"/>
</dbReference>
<dbReference type="GO" id="GO:0005524">
    <property type="term" value="F:ATP binding"/>
    <property type="evidence" value="ECO:0007669"/>
    <property type="project" value="UniProtKB-UniRule"/>
</dbReference>
<keyword evidence="2 4" id="KW-0067">ATP-binding</keyword>
<feature type="domain" description="RapZ C-terminal" evidence="6">
    <location>
        <begin position="166"/>
        <end position="283"/>
    </location>
</feature>
<comment type="caution">
    <text evidence="7">The sequence shown here is derived from an EMBL/GenBank/DDBJ whole genome shotgun (WGS) entry which is preliminary data.</text>
</comment>
<dbReference type="Proteomes" id="UP000321548">
    <property type="component" value="Unassembled WGS sequence"/>
</dbReference>
<accession>A0A5C8NWB1</accession>